<gene>
    <name evidence="2" type="ORF">J2S00_003032</name>
</gene>
<feature type="transmembrane region" description="Helical" evidence="1">
    <location>
        <begin position="14"/>
        <end position="32"/>
    </location>
</feature>
<dbReference type="Pfam" id="PF01944">
    <property type="entry name" value="SpoIIM"/>
    <property type="match status" value="1"/>
</dbReference>
<dbReference type="PANTHER" id="PTHR35337">
    <property type="entry name" value="SLR1478 PROTEIN"/>
    <property type="match status" value="1"/>
</dbReference>
<keyword evidence="1" id="KW-0812">Transmembrane</keyword>
<feature type="transmembrane region" description="Helical" evidence="1">
    <location>
        <begin position="133"/>
        <end position="153"/>
    </location>
</feature>
<dbReference type="InterPro" id="IPR002798">
    <property type="entry name" value="SpoIIM-like"/>
</dbReference>
<keyword evidence="3" id="KW-1185">Reference proteome</keyword>
<evidence type="ECO:0000313" key="2">
    <source>
        <dbReference type="EMBL" id="MDQ0340227.1"/>
    </source>
</evidence>
<keyword evidence="1" id="KW-1133">Transmembrane helix</keyword>
<organism evidence="2 3">
    <name type="scientific">Caldalkalibacillus uzonensis</name>
    <dbReference type="NCBI Taxonomy" id="353224"/>
    <lineage>
        <taxon>Bacteria</taxon>
        <taxon>Bacillati</taxon>
        <taxon>Bacillota</taxon>
        <taxon>Bacilli</taxon>
        <taxon>Bacillales</taxon>
        <taxon>Bacillaceae</taxon>
        <taxon>Caldalkalibacillus</taxon>
    </lineage>
</organism>
<reference evidence="2 3" key="1">
    <citation type="submission" date="2023-07" db="EMBL/GenBank/DDBJ databases">
        <title>Genomic Encyclopedia of Type Strains, Phase IV (KMG-IV): sequencing the most valuable type-strain genomes for metagenomic binning, comparative biology and taxonomic classification.</title>
        <authorList>
            <person name="Goeker M."/>
        </authorList>
    </citation>
    <scope>NUCLEOTIDE SEQUENCE [LARGE SCALE GENOMIC DNA]</scope>
    <source>
        <strain evidence="2 3">DSM 17740</strain>
    </source>
</reference>
<evidence type="ECO:0000256" key="1">
    <source>
        <dbReference type="SAM" id="Phobius"/>
    </source>
</evidence>
<evidence type="ECO:0000313" key="3">
    <source>
        <dbReference type="Proteomes" id="UP001232445"/>
    </source>
</evidence>
<feature type="transmembrane region" description="Helical" evidence="1">
    <location>
        <begin position="192"/>
        <end position="219"/>
    </location>
</feature>
<proteinExistence type="predicted"/>
<dbReference type="Proteomes" id="UP001232445">
    <property type="component" value="Unassembled WGS sequence"/>
</dbReference>
<feature type="transmembrane region" description="Helical" evidence="1">
    <location>
        <begin position="93"/>
        <end position="113"/>
    </location>
</feature>
<protein>
    <submittedName>
        <fullName evidence="2">Stage II sporulation protein M</fullName>
    </submittedName>
</protein>
<dbReference type="PANTHER" id="PTHR35337:SF1">
    <property type="entry name" value="SLR1478 PROTEIN"/>
    <property type="match status" value="1"/>
</dbReference>
<sequence>MAELKALIRESKPYLWAAVLIFGVGSVLGYVFNELFEQAITPFIDELESIARELADNPNPVYMMWVIFQNNVLAAITMMVVGVFLFFVPIFSLFMNGLAVGYVLSFSAVEEALSPVRMLVFGILPHGVLELPAIFVAGGMGMFLGFRLLGWLFGSGKFLSHLFGNMRSDVGTFWREETVPVLKKRLRGLVRLTLVLVLVLFIAAVIESFITPVLILLFVH</sequence>
<dbReference type="RefSeq" id="WP_307341491.1">
    <property type="nucleotide sequence ID" value="NZ_JAUSUQ010000012.1"/>
</dbReference>
<feature type="transmembrane region" description="Helical" evidence="1">
    <location>
        <begin position="62"/>
        <end position="86"/>
    </location>
</feature>
<keyword evidence="1" id="KW-0472">Membrane</keyword>
<comment type="caution">
    <text evidence="2">The sequence shown here is derived from an EMBL/GenBank/DDBJ whole genome shotgun (WGS) entry which is preliminary data.</text>
</comment>
<accession>A0ABU0CVR4</accession>
<dbReference type="EMBL" id="JAUSUQ010000012">
    <property type="protein sequence ID" value="MDQ0340227.1"/>
    <property type="molecule type" value="Genomic_DNA"/>
</dbReference>
<name>A0ABU0CVR4_9BACI</name>